<name>C5T015_ACIDE</name>
<dbReference type="PATRIC" id="fig|573060.9.peg.4915"/>
<dbReference type="AlphaFoldDB" id="C5T015"/>
<dbReference type="EMBL" id="ACQT01000003">
    <property type="protein sequence ID" value="EER62123.1"/>
    <property type="molecule type" value="Genomic_DNA"/>
</dbReference>
<protein>
    <submittedName>
        <fullName evidence="1">Uncharacterized protein</fullName>
    </submittedName>
</protein>
<comment type="caution">
    <text evidence="1">The sequence shown here is derived from an EMBL/GenBank/DDBJ whole genome shotgun (WGS) entry which is preliminary data.</text>
</comment>
<evidence type="ECO:0000313" key="1">
    <source>
        <dbReference type="EMBL" id="EER62123.1"/>
    </source>
</evidence>
<accession>C5T015</accession>
<reference evidence="1 2" key="1">
    <citation type="submission" date="2009-05" db="EMBL/GenBank/DDBJ databases">
        <title>The draft genome of Acidovorax delafieldii 2AN.</title>
        <authorList>
            <consortium name="US DOE Joint Genome Institute (JGI-PGF)"/>
            <person name="Lucas S."/>
            <person name="Copeland A."/>
            <person name="Lapidus A."/>
            <person name="Glavina del Rio T."/>
            <person name="Tice H."/>
            <person name="Bruce D."/>
            <person name="Goodwin L."/>
            <person name="Pitluck S."/>
            <person name="Larimer F."/>
            <person name="Land M.L."/>
            <person name="Hauser L."/>
            <person name="Shelobolina E.S."/>
            <person name="Picardal F."/>
            <person name="Roden E."/>
            <person name="Emerson D."/>
        </authorList>
    </citation>
    <scope>NUCLEOTIDE SEQUENCE [LARGE SCALE GENOMIC DNA]</scope>
    <source>
        <strain evidence="1 2">2AN</strain>
    </source>
</reference>
<sequence>MTSWKDVLCLLAIFVAYGLAGHLDYQDAVAMEEAMRDDPRLPCSAPPCAAPEGAARSQPDALPARLGAVAACSPSVCQPDDQ</sequence>
<keyword evidence="2" id="KW-1185">Reference proteome</keyword>
<dbReference type="Proteomes" id="UP000003856">
    <property type="component" value="Unassembled WGS sequence"/>
</dbReference>
<gene>
    <name evidence="1" type="ORF">AcdelDRAFT_0245</name>
</gene>
<dbReference type="RefSeq" id="WP_005792889.1">
    <property type="nucleotide sequence ID" value="NZ_ACQT01000003.1"/>
</dbReference>
<dbReference type="OrthoDB" id="8813127at2"/>
<organism evidence="1 2">
    <name type="scientific">Acidovorax delafieldii 2AN</name>
    <dbReference type="NCBI Taxonomy" id="573060"/>
    <lineage>
        <taxon>Bacteria</taxon>
        <taxon>Pseudomonadati</taxon>
        <taxon>Pseudomonadota</taxon>
        <taxon>Betaproteobacteria</taxon>
        <taxon>Burkholderiales</taxon>
        <taxon>Comamonadaceae</taxon>
        <taxon>Acidovorax</taxon>
    </lineage>
</organism>
<proteinExistence type="predicted"/>
<evidence type="ECO:0000313" key="2">
    <source>
        <dbReference type="Proteomes" id="UP000003856"/>
    </source>
</evidence>